<name>A0A6A6HXA9_9PLEO</name>
<dbReference type="InterPro" id="IPR056002">
    <property type="entry name" value="DUF7580"/>
</dbReference>
<evidence type="ECO:0000256" key="1">
    <source>
        <dbReference type="SAM" id="MobiDB-lite"/>
    </source>
</evidence>
<dbReference type="GeneID" id="54589299"/>
<proteinExistence type="predicted"/>
<dbReference type="PANTHER" id="PTHR35186:SF4">
    <property type="entry name" value="PRION-INHIBITION AND PROPAGATION HELO DOMAIN-CONTAINING PROTEIN"/>
    <property type="match status" value="1"/>
</dbReference>
<feature type="region of interest" description="Disordered" evidence="1">
    <location>
        <begin position="286"/>
        <end position="317"/>
    </location>
</feature>
<dbReference type="EMBL" id="ML987207">
    <property type="protein sequence ID" value="KAF2242716.1"/>
    <property type="molecule type" value="Genomic_DNA"/>
</dbReference>
<feature type="domain" description="DUF7580" evidence="2">
    <location>
        <begin position="193"/>
        <end position="567"/>
    </location>
</feature>
<evidence type="ECO:0000313" key="3">
    <source>
        <dbReference type="EMBL" id="KAF2242716.1"/>
    </source>
</evidence>
<organism evidence="3 4">
    <name type="scientific">Trematosphaeria pertusa</name>
    <dbReference type="NCBI Taxonomy" id="390896"/>
    <lineage>
        <taxon>Eukaryota</taxon>
        <taxon>Fungi</taxon>
        <taxon>Dikarya</taxon>
        <taxon>Ascomycota</taxon>
        <taxon>Pezizomycotina</taxon>
        <taxon>Dothideomycetes</taxon>
        <taxon>Pleosporomycetidae</taxon>
        <taxon>Pleosporales</taxon>
        <taxon>Massarineae</taxon>
        <taxon>Trematosphaeriaceae</taxon>
        <taxon>Trematosphaeria</taxon>
    </lineage>
</organism>
<dbReference type="Pfam" id="PF24476">
    <property type="entry name" value="DUF7580"/>
    <property type="match status" value="1"/>
</dbReference>
<gene>
    <name evidence="3" type="ORF">BU26DRAFT_610009</name>
</gene>
<keyword evidence="4" id="KW-1185">Reference proteome</keyword>
<reference evidence="3" key="1">
    <citation type="journal article" date="2020" name="Stud. Mycol.">
        <title>101 Dothideomycetes genomes: a test case for predicting lifestyles and emergence of pathogens.</title>
        <authorList>
            <person name="Haridas S."/>
            <person name="Albert R."/>
            <person name="Binder M."/>
            <person name="Bloem J."/>
            <person name="Labutti K."/>
            <person name="Salamov A."/>
            <person name="Andreopoulos B."/>
            <person name="Baker S."/>
            <person name="Barry K."/>
            <person name="Bills G."/>
            <person name="Bluhm B."/>
            <person name="Cannon C."/>
            <person name="Castanera R."/>
            <person name="Culley D."/>
            <person name="Daum C."/>
            <person name="Ezra D."/>
            <person name="Gonzalez J."/>
            <person name="Henrissat B."/>
            <person name="Kuo A."/>
            <person name="Liang C."/>
            <person name="Lipzen A."/>
            <person name="Lutzoni F."/>
            <person name="Magnuson J."/>
            <person name="Mondo S."/>
            <person name="Nolan M."/>
            <person name="Ohm R."/>
            <person name="Pangilinan J."/>
            <person name="Park H.-J."/>
            <person name="Ramirez L."/>
            <person name="Alfaro M."/>
            <person name="Sun H."/>
            <person name="Tritt A."/>
            <person name="Yoshinaga Y."/>
            <person name="Zwiers L.-H."/>
            <person name="Turgeon B."/>
            <person name="Goodwin S."/>
            <person name="Spatafora J."/>
            <person name="Crous P."/>
            <person name="Grigoriev I."/>
        </authorList>
    </citation>
    <scope>NUCLEOTIDE SEQUENCE</scope>
    <source>
        <strain evidence="3">CBS 122368</strain>
    </source>
</reference>
<protein>
    <recommendedName>
        <fullName evidence="2">DUF7580 domain-containing protein</fullName>
    </recommendedName>
</protein>
<dbReference type="OrthoDB" id="3565018at2759"/>
<accession>A0A6A6HXA9</accession>
<dbReference type="RefSeq" id="XP_033677720.1">
    <property type="nucleotide sequence ID" value="XM_033835969.1"/>
</dbReference>
<dbReference type="Proteomes" id="UP000800094">
    <property type="component" value="Unassembled WGS sequence"/>
</dbReference>
<dbReference type="AlphaFoldDB" id="A0A6A6HXA9"/>
<sequence>MSGVEVAGIVLGVIPVIVTALQNYAAGVSTIKTLRKYERELGSLIRQLKVQTEILRNTCEELLNGIDPASIVDTMLDNPGGTAWEDSEIDQQLKARLQGAYDPYMATLEDMKEAVEEIRSRLRIDKIGKEPVNQPSVFRRFYHKFEFSLCRKSYEDLLNRIKDGNHALHRLTSQNLRLEPARSRRIERIPDFQSIRTCANGLLSAVQSGFGCNCKAAHRVNLLLEKRGDNDSRRAPWDPEPQGPMFSVIFAYSGPGSDGDAKPWSWRASEIQVIEPKKEAMALLPMKPTSKGKGPVRFAEPGGGRERSRTRTPKPEAMSPILDLCGTLATCWPPQCSQPFQGYLTARNTSQKLLLRPKALEKQNLRAVSLRQVLAGPRVDGSSPPLRGADAKRLAIIFASTLLQLYETPWIAQPWRTDDVVFLRSSEQEQYMAPYISVPISAVMDHTPAEREASASREIRAGCPNIRNEFIFALGILLIELCMGSPIEKLRKPMDLVAGETHPILADFRTATRILDDVYAEAGERYERAVRKCIYCDFDQRKTTLEDPGFRRAVYEGVVCLLEEDMRESRNL</sequence>
<evidence type="ECO:0000313" key="4">
    <source>
        <dbReference type="Proteomes" id="UP000800094"/>
    </source>
</evidence>
<evidence type="ECO:0000259" key="2">
    <source>
        <dbReference type="Pfam" id="PF24476"/>
    </source>
</evidence>
<dbReference type="PANTHER" id="PTHR35186">
    <property type="entry name" value="ANK_REP_REGION DOMAIN-CONTAINING PROTEIN"/>
    <property type="match status" value="1"/>
</dbReference>